<dbReference type="EMBL" id="LT838813">
    <property type="protein sequence ID" value="SMD46213.1"/>
    <property type="molecule type" value="Genomic_DNA"/>
</dbReference>
<dbReference type="STRING" id="758820.SAMN00777080_4894"/>
<proteinExistence type="predicted"/>
<protein>
    <submittedName>
        <fullName evidence="1">Uncharacterized protein</fullName>
    </submittedName>
</protein>
<gene>
    <name evidence="1" type="ORF">SAMN00777080_4894</name>
</gene>
<evidence type="ECO:0000313" key="1">
    <source>
        <dbReference type="EMBL" id="SMD46213.1"/>
    </source>
</evidence>
<name>A0A1W2HBG2_9BACT</name>
<accession>A0A1W2HBG2</accession>
<reference evidence="2" key="1">
    <citation type="submission" date="2017-04" db="EMBL/GenBank/DDBJ databases">
        <authorList>
            <person name="Varghese N."/>
            <person name="Submissions S."/>
        </authorList>
    </citation>
    <scope>NUCLEOTIDE SEQUENCE [LARGE SCALE GENOMIC DNA]</scope>
    <source>
        <strain evidence="2">DSM 16537</strain>
    </source>
</reference>
<evidence type="ECO:0000313" key="2">
    <source>
        <dbReference type="Proteomes" id="UP000192333"/>
    </source>
</evidence>
<dbReference type="Proteomes" id="UP000192333">
    <property type="component" value="Chromosome I"/>
</dbReference>
<dbReference type="AlphaFoldDB" id="A0A1W2HBG2"/>
<sequence>MLIEEHDFYHEVGSWGDWKWGSWFNELKDWKIEKLED</sequence>
<keyword evidence="2" id="KW-1185">Reference proteome</keyword>
<organism evidence="1 2">
    <name type="scientific">Aquiflexum balticum DSM 16537</name>
    <dbReference type="NCBI Taxonomy" id="758820"/>
    <lineage>
        <taxon>Bacteria</taxon>
        <taxon>Pseudomonadati</taxon>
        <taxon>Bacteroidota</taxon>
        <taxon>Cytophagia</taxon>
        <taxon>Cytophagales</taxon>
        <taxon>Cyclobacteriaceae</taxon>
        <taxon>Aquiflexum</taxon>
    </lineage>
</organism>